<gene>
    <name evidence="3" type="ORF">CI1B_80700</name>
</gene>
<reference evidence="3" key="1">
    <citation type="submission" date="2019-02" db="EMBL/GenBank/DDBJ databases">
        <authorList>
            <person name="Pothier F.J."/>
        </authorList>
    </citation>
    <scope>NUCLEOTIDE SEQUENCE</scope>
    <source>
        <strain evidence="3">CI-1B</strain>
    </source>
</reference>
<dbReference type="Proteomes" id="UP000328092">
    <property type="component" value="Unassembled WGS sequence"/>
</dbReference>
<dbReference type="InterPro" id="IPR028087">
    <property type="entry name" value="Tad_N"/>
</dbReference>
<comment type="caution">
    <text evidence="3">The sequence shown here is derived from an EMBL/GenBank/DDBJ whole genome shotgun (WGS) entry which is preliminary data.</text>
</comment>
<evidence type="ECO:0000256" key="1">
    <source>
        <dbReference type="SAM" id="Phobius"/>
    </source>
</evidence>
<dbReference type="AlphaFoldDB" id="A0A508TZU9"/>
<proteinExistence type="predicted"/>
<protein>
    <recommendedName>
        <fullName evidence="2">Putative Flp pilus-assembly TadG-like N-terminal domain-containing protein</fullName>
    </recommendedName>
</protein>
<keyword evidence="1" id="KW-1133">Transmembrane helix</keyword>
<sequence length="558" mass="56374">MKMAGTVNLVRRFGADERGNFAMISAGLMTLVIGCAGLAVDLGSIFADRRKTQSTADLAAIVAAANLNNPTNAATATVTQNNYPASALVRVETGTYTANSAIAPQARFVTPAVGTPNAARVTLNTQTPLYFARYLTGSSTFSIRTTATATSTEMAAFQIGSRLLAVNGGVLNAMLGSMLGTTISLSVMDYNALISAKIDALDFLSALATRVSLTGVTYSDLLSSNIKVGDIMAAALTTQQITNGANAATTALSTISQAVTGSSTKITPGSLVDLGPFANLTVGQKPKVGASVSVFDLVSTVAQIANGSHQIATSVNLGLPGIANVSVLATVGERPVGSSWIAVGTQGVSVHTAQTRLLVSVQVLGSGSVSTINLPIYVEVASGTATLNAVSCGHPNINTSQVTIGVTPGIIDAWIGNVTVADMTNFTHKPNPPPATLVNVLGATVSGLAHAGMGNTTPTNVNFSYSEIQSGTKKTVTTTNFLSSLTSSLLGDLSLTIGVGPLGLPIPGLGGLVTGILNGVTGPIDQVLASLLATLGVGLGQVDVTVMGIRCDGAVLVN</sequence>
<organism evidence="3 4">
    <name type="scientific">Bradyrhizobium ivorense</name>
    <dbReference type="NCBI Taxonomy" id="2511166"/>
    <lineage>
        <taxon>Bacteria</taxon>
        <taxon>Pseudomonadati</taxon>
        <taxon>Pseudomonadota</taxon>
        <taxon>Alphaproteobacteria</taxon>
        <taxon>Hyphomicrobiales</taxon>
        <taxon>Nitrobacteraceae</taxon>
        <taxon>Bradyrhizobium</taxon>
    </lineage>
</organism>
<dbReference type="PROSITE" id="PS51257">
    <property type="entry name" value="PROKAR_LIPOPROTEIN"/>
    <property type="match status" value="1"/>
</dbReference>
<evidence type="ECO:0000313" key="3">
    <source>
        <dbReference type="EMBL" id="VIO79736.1"/>
    </source>
</evidence>
<feature type="transmembrane region" description="Helical" evidence="1">
    <location>
        <begin position="21"/>
        <end position="40"/>
    </location>
</feature>
<keyword evidence="1" id="KW-0472">Membrane</keyword>
<dbReference type="EMBL" id="CAADFC020000033">
    <property type="protein sequence ID" value="VIO79736.1"/>
    <property type="molecule type" value="Genomic_DNA"/>
</dbReference>
<feature type="domain" description="Putative Flp pilus-assembly TadG-like N-terminal" evidence="2">
    <location>
        <begin position="19"/>
        <end position="65"/>
    </location>
</feature>
<accession>A0A508TZU9</accession>
<evidence type="ECO:0000313" key="4">
    <source>
        <dbReference type="Proteomes" id="UP000328092"/>
    </source>
</evidence>
<evidence type="ECO:0000259" key="2">
    <source>
        <dbReference type="Pfam" id="PF13400"/>
    </source>
</evidence>
<keyword evidence="1" id="KW-0812">Transmembrane</keyword>
<dbReference type="Pfam" id="PF13400">
    <property type="entry name" value="Tad"/>
    <property type="match status" value="1"/>
</dbReference>
<keyword evidence="4" id="KW-1185">Reference proteome</keyword>
<name>A0A508TZU9_9BRAD</name>